<sequence>MKKQKNRKQKQDDSCIFQLQLQPLNFQKCKEFPQFSSCEKHSTVNNTYIHVPLQNLLLISINLLRMSIGLHVRIVIIRLKFHHL</sequence>
<proteinExistence type="predicted"/>
<dbReference type="KEGG" id="cic:CICLE_v10024147mg"/>
<dbReference type="EMBL" id="KI536661">
    <property type="protein sequence ID" value="ESR52556.1"/>
    <property type="molecule type" value="Genomic_DNA"/>
</dbReference>
<keyword evidence="2" id="KW-1185">Reference proteome</keyword>
<gene>
    <name evidence="1" type="ORF">CICLE_v10024147mg</name>
</gene>
<evidence type="ECO:0000313" key="2">
    <source>
        <dbReference type="Proteomes" id="UP000030687"/>
    </source>
</evidence>
<protein>
    <submittedName>
        <fullName evidence="1">Uncharacterized protein</fullName>
    </submittedName>
</protein>
<name>V4TRM6_CITCL</name>
<dbReference type="InParanoid" id="V4TRM6"/>
<organism evidence="1 2">
    <name type="scientific">Citrus clementina</name>
    <name type="common">Clementine</name>
    <name type="synonym">Citrus deliciosa x Citrus sinensis</name>
    <dbReference type="NCBI Taxonomy" id="85681"/>
    <lineage>
        <taxon>Eukaryota</taxon>
        <taxon>Viridiplantae</taxon>
        <taxon>Streptophyta</taxon>
        <taxon>Embryophyta</taxon>
        <taxon>Tracheophyta</taxon>
        <taxon>Spermatophyta</taxon>
        <taxon>Magnoliopsida</taxon>
        <taxon>eudicotyledons</taxon>
        <taxon>Gunneridae</taxon>
        <taxon>Pentapetalae</taxon>
        <taxon>rosids</taxon>
        <taxon>malvids</taxon>
        <taxon>Sapindales</taxon>
        <taxon>Rutaceae</taxon>
        <taxon>Aurantioideae</taxon>
        <taxon>Citrus</taxon>
    </lineage>
</organism>
<evidence type="ECO:0000313" key="1">
    <source>
        <dbReference type="EMBL" id="ESR52556.1"/>
    </source>
</evidence>
<reference evidence="1 2" key="1">
    <citation type="submission" date="2013-10" db="EMBL/GenBank/DDBJ databases">
        <authorList>
            <consortium name="International Citrus Genome Consortium"/>
            <person name="Jenkins J."/>
            <person name="Schmutz J."/>
            <person name="Prochnik S."/>
            <person name="Rokhsar D."/>
            <person name="Gmitter F."/>
            <person name="Ollitrault P."/>
            <person name="Machado M."/>
            <person name="Talon M."/>
            <person name="Wincker P."/>
            <person name="Jaillon O."/>
            <person name="Morgante M."/>
        </authorList>
    </citation>
    <scope>NUCLEOTIDE SEQUENCE</scope>
    <source>
        <strain evidence="2">cv. Clemenules</strain>
    </source>
</reference>
<dbReference type="AlphaFoldDB" id="V4TRM6"/>
<dbReference type="Gramene" id="ESR52556">
    <property type="protein sequence ID" value="ESR52556"/>
    <property type="gene ID" value="CICLE_v10024147mg"/>
</dbReference>
<dbReference type="Proteomes" id="UP000030687">
    <property type="component" value="Unassembled WGS sequence"/>
</dbReference>
<accession>V4TRM6</accession>